<dbReference type="EMBL" id="JQBA01000031">
    <property type="protein sequence ID" value="KRN43846.1"/>
    <property type="molecule type" value="Genomic_DNA"/>
</dbReference>
<organism evidence="2 3">
    <name type="scientific">Limosilactobacillus ingluviei</name>
    <dbReference type="NCBI Taxonomy" id="148604"/>
    <lineage>
        <taxon>Bacteria</taxon>
        <taxon>Bacillati</taxon>
        <taxon>Bacillota</taxon>
        <taxon>Bacilli</taxon>
        <taxon>Lactobacillales</taxon>
        <taxon>Lactobacillaceae</taxon>
        <taxon>Limosilactobacillus</taxon>
    </lineage>
</organism>
<evidence type="ECO:0000313" key="2">
    <source>
        <dbReference type="EMBL" id="KRN43846.1"/>
    </source>
</evidence>
<keyword evidence="3" id="KW-1185">Reference proteome</keyword>
<dbReference type="AlphaFoldDB" id="A0A0R2GWU1"/>
<dbReference type="Proteomes" id="UP000051639">
    <property type="component" value="Unassembled WGS sequence"/>
</dbReference>
<name>A0A0R2GWU1_9LACO</name>
<gene>
    <name evidence="2" type="ORF">IV41_GL001200</name>
</gene>
<sequence length="70" mass="7368">MVCQTLILIFCPGRKELTPGKNAKRNGKPTGRLDPAPAPSGLVAGQCDIRLTTALIKGGKRVDNGQLVVL</sequence>
<comment type="caution">
    <text evidence="2">The sequence shown here is derived from an EMBL/GenBank/DDBJ whole genome shotgun (WGS) entry which is preliminary data.</text>
</comment>
<accession>A0A0R2GWU1</accession>
<reference evidence="2 3" key="1">
    <citation type="journal article" date="2015" name="Genome Announc.">
        <title>Expanding the biotechnology potential of lactobacilli through comparative genomics of 213 strains and associated genera.</title>
        <authorList>
            <person name="Sun Z."/>
            <person name="Harris H.M."/>
            <person name="McCann A."/>
            <person name="Guo C."/>
            <person name="Argimon S."/>
            <person name="Zhang W."/>
            <person name="Yang X."/>
            <person name="Jeffery I.B."/>
            <person name="Cooney J.C."/>
            <person name="Kagawa T.F."/>
            <person name="Liu W."/>
            <person name="Song Y."/>
            <person name="Salvetti E."/>
            <person name="Wrobel A."/>
            <person name="Rasinkangas P."/>
            <person name="Parkhill J."/>
            <person name="Rea M.C."/>
            <person name="O'Sullivan O."/>
            <person name="Ritari J."/>
            <person name="Douillard F.P."/>
            <person name="Paul Ross R."/>
            <person name="Yang R."/>
            <person name="Briner A.E."/>
            <person name="Felis G.E."/>
            <person name="de Vos W.M."/>
            <person name="Barrangou R."/>
            <person name="Klaenhammer T.R."/>
            <person name="Caufield P.W."/>
            <person name="Cui Y."/>
            <person name="Zhang H."/>
            <person name="O'Toole P.W."/>
        </authorList>
    </citation>
    <scope>NUCLEOTIDE SEQUENCE [LARGE SCALE GENOMIC DNA]</scope>
    <source>
        <strain evidence="2 3">DSM 14792</strain>
    </source>
</reference>
<proteinExistence type="predicted"/>
<evidence type="ECO:0000256" key="1">
    <source>
        <dbReference type="SAM" id="MobiDB-lite"/>
    </source>
</evidence>
<protein>
    <submittedName>
        <fullName evidence="2">Uncharacterized protein</fullName>
    </submittedName>
</protein>
<evidence type="ECO:0000313" key="3">
    <source>
        <dbReference type="Proteomes" id="UP000051639"/>
    </source>
</evidence>
<feature type="region of interest" description="Disordered" evidence="1">
    <location>
        <begin position="19"/>
        <end position="39"/>
    </location>
</feature>
<dbReference type="PATRIC" id="fig|148604.4.peg.1237"/>